<gene>
    <name evidence="1" type="ORF">QBC40DRAFT_287922</name>
</gene>
<evidence type="ECO:0000313" key="2">
    <source>
        <dbReference type="Proteomes" id="UP001303160"/>
    </source>
</evidence>
<dbReference type="AlphaFoldDB" id="A0AAN6X8H8"/>
<sequence>MKINRSIWSAKDKRRVFPHNAQRLHRPTTNNKHHLFCDHKAVHNKTRHSHLPRNIKMSERVGAGLQLSGDESTSTESSYSLQKYLHSDGEIQDRLLKGLNLADILGRARAVRDEVENLMDKISPSSDSSS</sequence>
<accession>A0AAN6X8H8</accession>
<organism evidence="1 2">
    <name type="scientific">Triangularia verruculosa</name>
    <dbReference type="NCBI Taxonomy" id="2587418"/>
    <lineage>
        <taxon>Eukaryota</taxon>
        <taxon>Fungi</taxon>
        <taxon>Dikarya</taxon>
        <taxon>Ascomycota</taxon>
        <taxon>Pezizomycotina</taxon>
        <taxon>Sordariomycetes</taxon>
        <taxon>Sordariomycetidae</taxon>
        <taxon>Sordariales</taxon>
        <taxon>Podosporaceae</taxon>
        <taxon>Triangularia</taxon>
    </lineage>
</organism>
<name>A0AAN6X8H8_9PEZI</name>
<proteinExistence type="predicted"/>
<dbReference type="EMBL" id="MU863994">
    <property type="protein sequence ID" value="KAK4196069.1"/>
    <property type="molecule type" value="Genomic_DNA"/>
</dbReference>
<keyword evidence="2" id="KW-1185">Reference proteome</keyword>
<dbReference type="Proteomes" id="UP001303160">
    <property type="component" value="Unassembled WGS sequence"/>
</dbReference>
<protein>
    <submittedName>
        <fullName evidence="1">Uncharacterized protein</fullName>
    </submittedName>
</protein>
<reference evidence="1" key="2">
    <citation type="submission" date="2023-05" db="EMBL/GenBank/DDBJ databases">
        <authorList>
            <consortium name="Lawrence Berkeley National Laboratory"/>
            <person name="Steindorff A."/>
            <person name="Hensen N."/>
            <person name="Bonometti L."/>
            <person name="Westerberg I."/>
            <person name="Brannstrom I.O."/>
            <person name="Guillou S."/>
            <person name="Cros-Aarteil S."/>
            <person name="Calhoun S."/>
            <person name="Haridas S."/>
            <person name="Kuo A."/>
            <person name="Mondo S."/>
            <person name="Pangilinan J."/>
            <person name="Riley R."/>
            <person name="Labutti K."/>
            <person name="Andreopoulos B."/>
            <person name="Lipzen A."/>
            <person name="Chen C."/>
            <person name="Yanf M."/>
            <person name="Daum C."/>
            <person name="Ng V."/>
            <person name="Clum A."/>
            <person name="Ohm R."/>
            <person name="Martin F."/>
            <person name="Silar P."/>
            <person name="Natvig D."/>
            <person name="Lalanne C."/>
            <person name="Gautier V."/>
            <person name="Ament-Velasquez S.L."/>
            <person name="Kruys A."/>
            <person name="Hutchinson M.I."/>
            <person name="Powell A.J."/>
            <person name="Barry K."/>
            <person name="Miller A.N."/>
            <person name="Grigoriev I.V."/>
            <person name="Debuchy R."/>
            <person name="Gladieux P."/>
            <person name="Thoren M.H."/>
            <person name="Johannesson H."/>
        </authorList>
    </citation>
    <scope>NUCLEOTIDE SEQUENCE</scope>
    <source>
        <strain evidence="1">CBS 315.58</strain>
    </source>
</reference>
<evidence type="ECO:0000313" key="1">
    <source>
        <dbReference type="EMBL" id="KAK4196069.1"/>
    </source>
</evidence>
<reference evidence="1" key="1">
    <citation type="journal article" date="2023" name="Mol. Phylogenet. Evol.">
        <title>Genome-scale phylogeny and comparative genomics of the fungal order Sordariales.</title>
        <authorList>
            <person name="Hensen N."/>
            <person name="Bonometti L."/>
            <person name="Westerberg I."/>
            <person name="Brannstrom I.O."/>
            <person name="Guillou S."/>
            <person name="Cros-Aarteil S."/>
            <person name="Calhoun S."/>
            <person name="Haridas S."/>
            <person name="Kuo A."/>
            <person name="Mondo S."/>
            <person name="Pangilinan J."/>
            <person name="Riley R."/>
            <person name="LaButti K."/>
            <person name="Andreopoulos B."/>
            <person name="Lipzen A."/>
            <person name="Chen C."/>
            <person name="Yan M."/>
            <person name="Daum C."/>
            <person name="Ng V."/>
            <person name="Clum A."/>
            <person name="Steindorff A."/>
            <person name="Ohm R.A."/>
            <person name="Martin F."/>
            <person name="Silar P."/>
            <person name="Natvig D.O."/>
            <person name="Lalanne C."/>
            <person name="Gautier V."/>
            <person name="Ament-Velasquez S.L."/>
            <person name="Kruys A."/>
            <person name="Hutchinson M.I."/>
            <person name="Powell A.J."/>
            <person name="Barry K."/>
            <person name="Miller A.N."/>
            <person name="Grigoriev I.V."/>
            <person name="Debuchy R."/>
            <person name="Gladieux P."/>
            <person name="Hiltunen Thoren M."/>
            <person name="Johannesson H."/>
        </authorList>
    </citation>
    <scope>NUCLEOTIDE SEQUENCE</scope>
    <source>
        <strain evidence="1">CBS 315.58</strain>
    </source>
</reference>
<comment type="caution">
    <text evidence="1">The sequence shown here is derived from an EMBL/GenBank/DDBJ whole genome shotgun (WGS) entry which is preliminary data.</text>
</comment>